<feature type="compositionally biased region" description="Polar residues" evidence="1">
    <location>
        <begin position="1"/>
        <end position="18"/>
    </location>
</feature>
<proteinExistence type="predicted"/>
<evidence type="ECO:0000313" key="6">
    <source>
        <dbReference type="Proteomes" id="UP000517765"/>
    </source>
</evidence>
<dbReference type="EMBL" id="JABJXA010000174">
    <property type="protein sequence ID" value="MBB1261450.1"/>
    <property type="molecule type" value="Genomic_DNA"/>
</dbReference>
<accession>A0A5P0YUK5</accession>
<dbReference type="Proteomes" id="UP000517765">
    <property type="component" value="Unassembled WGS sequence"/>
</dbReference>
<dbReference type="OrthoDB" id="4570646at2"/>
<sequence>MTMTDSPRSGWRKSSYSGADNGACVEVGYERVDIVPIRDSKRLDLPYIVVPADAWSTFVSHLKR</sequence>
<comment type="caution">
    <text evidence="4">The sequence shown here is derived from an EMBL/GenBank/DDBJ whole genome shotgun (WGS) entry which is preliminary data.</text>
</comment>
<dbReference type="AlphaFoldDB" id="A0A5P0YUK5"/>
<evidence type="ECO:0000313" key="4">
    <source>
        <dbReference type="EMBL" id="MQS03580.1"/>
    </source>
</evidence>
<evidence type="ECO:0000256" key="1">
    <source>
        <dbReference type="SAM" id="MobiDB-lite"/>
    </source>
</evidence>
<reference evidence="6" key="2">
    <citation type="submission" date="2020-05" db="EMBL/GenBank/DDBJ databases">
        <title>Classification of alakaliphilic streptomycetes isolated from an alkaline soil next to Lonar Crater, India and a proposal for the recognition of Streptomyces alkaliterrae sp. nov.</title>
        <authorList>
            <person name="Golinska P."/>
        </authorList>
    </citation>
    <scope>NUCLEOTIDE SEQUENCE [LARGE SCALE GENOMIC DNA]</scope>
    <source>
        <strain evidence="6">OF8</strain>
    </source>
</reference>
<reference evidence="3" key="3">
    <citation type="journal article" name="Syst. Appl. Microbiol.">
        <title>Streptomyces alkaliterrae sp. nov., isolated from an alkaline soil, and emended descriptions of Streptomyces alkaliphilus, Streptomyces calidiresistens and Streptomyces durbertensis.</title>
        <authorList>
            <person name="Swiecimska M."/>
            <person name="Golinska P."/>
            <person name="Nouioui I."/>
            <person name="Wypij M."/>
            <person name="Rai M."/>
            <person name="Sangal V."/>
            <person name="Goodfellow M."/>
        </authorList>
    </citation>
    <scope>NUCLEOTIDE SEQUENCE</scope>
    <source>
        <strain evidence="3">OF8</strain>
    </source>
</reference>
<organism evidence="4 5">
    <name type="scientific">Streptomyces alkaliterrae</name>
    <dbReference type="NCBI Taxonomy" id="2213162"/>
    <lineage>
        <taxon>Bacteria</taxon>
        <taxon>Bacillati</taxon>
        <taxon>Actinomycetota</taxon>
        <taxon>Actinomycetes</taxon>
        <taxon>Kitasatosporales</taxon>
        <taxon>Streptomycetaceae</taxon>
        <taxon>Streptomyces</taxon>
    </lineage>
</organism>
<evidence type="ECO:0000313" key="5">
    <source>
        <dbReference type="Proteomes" id="UP000320857"/>
    </source>
</evidence>
<dbReference type="InterPro" id="IPR007278">
    <property type="entry name" value="DUF397"/>
</dbReference>
<dbReference type="RefSeq" id="WP_143649152.1">
    <property type="nucleotide sequence ID" value="NZ_JABJXA010000174.1"/>
</dbReference>
<keyword evidence="5" id="KW-1185">Reference proteome</keyword>
<protein>
    <submittedName>
        <fullName evidence="4">DUF397 domain-containing protein</fullName>
    </submittedName>
</protein>
<name>A0A5P0YUK5_9ACTN</name>
<dbReference type="Proteomes" id="UP000320857">
    <property type="component" value="Unassembled WGS sequence"/>
</dbReference>
<reference evidence="4 5" key="1">
    <citation type="submission" date="2019-10" db="EMBL/GenBank/DDBJ databases">
        <title>Streptomyces sp. nov., a novel actinobacterium isolated from alkaline environment.</title>
        <authorList>
            <person name="Golinska P."/>
        </authorList>
    </citation>
    <scope>NUCLEOTIDE SEQUENCE [LARGE SCALE GENOMIC DNA]</scope>
    <source>
        <strain evidence="4 5">OF1</strain>
    </source>
</reference>
<feature type="region of interest" description="Disordered" evidence="1">
    <location>
        <begin position="1"/>
        <end position="21"/>
    </location>
</feature>
<dbReference type="EMBL" id="VJYK02000182">
    <property type="protein sequence ID" value="MQS03580.1"/>
    <property type="molecule type" value="Genomic_DNA"/>
</dbReference>
<gene>
    <name evidence="4" type="ORF">FNX44_017220</name>
    <name evidence="3" type="ORF">H3147_21945</name>
</gene>
<feature type="domain" description="DUF397" evidence="2">
    <location>
        <begin position="10"/>
        <end position="63"/>
    </location>
</feature>
<evidence type="ECO:0000313" key="3">
    <source>
        <dbReference type="EMBL" id="MBB1261450.1"/>
    </source>
</evidence>
<evidence type="ECO:0000259" key="2">
    <source>
        <dbReference type="Pfam" id="PF04149"/>
    </source>
</evidence>
<dbReference type="Pfam" id="PF04149">
    <property type="entry name" value="DUF397"/>
    <property type="match status" value="1"/>
</dbReference>